<proteinExistence type="predicted"/>
<accession>A0ABQ9KP76</accession>
<dbReference type="PANTHER" id="PTHR33696:SF1">
    <property type="entry name" value="T22J18.15"/>
    <property type="match status" value="1"/>
</dbReference>
<protein>
    <submittedName>
        <fullName evidence="1">Uncharacterized protein</fullName>
    </submittedName>
</protein>
<name>A0ABQ9KP76_HEVBR</name>
<reference evidence="1" key="1">
    <citation type="journal article" date="2023" name="Plant Biotechnol. J.">
        <title>Chromosome-level wild Hevea brasiliensis genome provides new tools for genomic-assisted breeding and valuable loci to elevate rubber yield.</title>
        <authorList>
            <person name="Cheng H."/>
            <person name="Song X."/>
            <person name="Hu Y."/>
            <person name="Wu T."/>
            <person name="Yang Q."/>
            <person name="An Z."/>
            <person name="Feng S."/>
            <person name="Deng Z."/>
            <person name="Wu W."/>
            <person name="Zeng X."/>
            <person name="Tu M."/>
            <person name="Wang X."/>
            <person name="Huang H."/>
        </authorList>
    </citation>
    <scope>NUCLEOTIDE SEQUENCE</scope>
    <source>
        <strain evidence="1">MT/VB/25A 57/8</strain>
    </source>
</reference>
<dbReference type="PANTHER" id="PTHR33696">
    <property type="entry name" value="T22J18.15-RELATED"/>
    <property type="match status" value="1"/>
</dbReference>
<evidence type="ECO:0000313" key="2">
    <source>
        <dbReference type="Proteomes" id="UP001174677"/>
    </source>
</evidence>
<gene>
    <name evidence="1" type="ORF">P3X46_028308</name>
</gene>
<sequence>MPLLSSSKTMDGSATLSVHAQNVLKECDTSLLPATKHSSSHRTPFFSSFSSCSFSEFPDDSPPNPATPRRFSGVPFSWEHLPGIPKKPSCKKKDSTVVKALPLPPHTSKRFNLEEVGIIRKKNSKESFGKDPFFTALVECSKGDDEEDHSGSNFWNVTKVSRSISGRFGFINIYTSCKRTCAVSDSIVYLPRSRRTSYGQLISCRSS</sequence>
<organism evidence="1 2">
    <name type="scientific">Hevea brasiliensis</name>
    <name type="common">Para rubber tree</name>
    <name type="synonym">Siphonia brasiliensis</name>
    <dbReference type="NCBI Taxonomy" id="3981"/>
    <lineage>
        <taxon>Eukaryota</taxon>
        <taxon>Viridiplantae</taxon>
        <taxon>Streptophyta</taxon>
        <taxon>Embryophyta</taxon>
        <taxon>Tracheophyta</taxon>
        <taxon>Spermatophyta</taxon>
        <taxon>Magnoliopsida</taxon>
        <taxon>eudicotyledons</taxon>
        <taxon>Gunneridae</taxon>
        <taxon>Pentapetalae</taxon>
        <taxon>rosids</taxon>
        <taxon>fabids</taxon>
        <taxon>Malpighiales</taxon>
        <taxon>Euphorbiaceae</taxon>
        <taxon>Crotonoideae</taxon>
        <taxon>Micrandreae</taxon>
        <taxon>Hevea</taxon>
    </lineage>
</organism>
<dbReference type="Proteomes" id="UP001174677">
    <property type="component" value="Chromosome 16"/>
</dbReference>
<comment type="caution">
    <text evidence="1">The sequence shown here is derived from an EMBL/GenBank/DDBJ whole genome shotgun (WGS) entry which is preliminary data.</text>
</comment>
<keyword evidence="2" id="KW-1185">Reference proteome</keyword>
<evidence type="ECO:0000313" key="1">
    <source>
        <dbReference type="EMBL" id="KAJ9145985.1"/>
    </source>
</evidence>
<dbReference type="EMBL" id="JARPOI010000016">
    <property type="protein sequence ID" value="KAJ9145985.1"/>
    <property type="molecule type" value="Genomic_DNA"/>
</dbReference>